<accession>A0A165FR89</accession>
<dbReference type="InParanoid" id="A0A165FR89"/>
<dbReference type="AlphaFoldDB" id="A0A165FR89"/>
<feature type="non-terminal residue" evidence="1">
    <location>
        <position position="52"/>
    </location>
</feature>
<keyword evidence="2" id="KW-1185">Reference proteome</keyword>
<sequence length="52" mass="5537">MDFRCVSSASGSGTVALQSFHLQARVDACGLAPLSLSEDEATRRGRQRVVIS</sequence>
<evidence type="ECO:0000313" key="1">
    <source>
        <dbReference type="EMBL" id="KZV89404.1"/>
    </source>
</evidence>
<name>A0A165FR89_EXIGL</name>
<dbReference type="EMBL" id="KV426073">
    <property type="protein sequence ID" value="KZV89404.1"/>
    <property type="molecule type" value="Genomic_DNA"/>
</dbReference>
<gene>
    <name evidence="1" type="ORF">EXIGLDRAFT_721421</name>
</gene>
<dbReference type="Proteomes" id="UP000077266">
    <property type="component" value="Unassembled WGS sequence"/>
</dbReference>
<proteinExistence type="predicted"/>
<evidence type="ECO:0000313" key="2">
    <source>
        <dbReference type="Proteomes" id="UP000077266"/>
    </source>
</evidence>
<protein>
    <submittedName>
        <fullName evidence="1">Uncharacterized protein</fullName>
    </submittedName>
</protein>
<reference evidence="1 2" key="1">
    <citation type="journal article" date="2016" name="Mol. Biol. Evol.">
        <title>Comparative Genomics of Early-Diverging Mushroom-Forming Fungi Provides Insights into the Origins of Lignocellulose Decay Capabilities.</title>
        <authorList>
            <person name="Nagy L.G."/>
            <person name="Riley R."/>
            <person name="Tritt A."/>
            <person name="Adam C."/>
            <person name="Daum C."/>
            <person name="Floudas D."/>
            <person name="Sun H."/>
            <person name="Yadav J.S."/>
            <person name="Pangilinan J."/>
            <person name="Larsson K.H."/>
            <person name="Matsuura K."/>
            <person name="Barry K."/>
            <person name="Labutti K."/>
            <person name="Kuo R."/>
            <person name="Ohm R.A."/>
            <person name="Bhattacharya S.S."/>
            <person name="Shirouzu T."/>
            <person name="Yoshinaga Y."/>
            <person name="Martin F.M."/>
            <person name="Grigoriev I.V."/>
            <person name="Hibbett D.S."/>
        </authorList>
    </citation>
    <scope>NUCLEOTIDE SEQUENCE [LARGE SCALE GENOMIC DNA]</scope>
    <source>
        <strain evidence="1 2">HHB12029</strain>
    </source>
</reference>
<organism evidence="1 2">
    <name type="scientific">Exidia glandulosa HHB12029</name>
    <dbReference type="NCBI Taxonomy" id="1314781"/>
    <lineage>
        <taxon>Eukaryota</taxon>
        <taxon>Fungi</taxon>
        <taxon>Dikarya</taxon>
        <taxon>Basidiomycota</taxon>
        <taxon>Agaricomycotina</taxon>
        <taxon>Agaricomycetes</taxon>
        <taxon>Auriculariales</taxon>
        <taxon>Exidiaceae</taxon>
        <taxon>Exidia</taxon>
    </lineage>
</organism>